<evidence type="ECO:0000256" key="1">
    <source>
        <dbReference type="ARBA" id="ARBA00004370"/>
    </source>
</evidence>
<dbReference type="PROSITE" id="PS50885">
    <property type="entry name" value="HAMP"/>
    <property type="match status" value="1"/>
</dbReference>
<dbReference type="CDD" id="cd12913">
    <property type="entry name" value="PDC1_MCP_like"/>
    <property type="match status" value="1"/>
</dbReference>
<dbReference type="Proteomes" id="UP001257914">
    <property type="component" value="Unassembled WGS sequence"/>
</dbReference>
<dbReference type="SMART" id="SM00304">
    <property type="entry name" value="HAMP"/>
    <property type="match status" value="1"/>
</dbReference>
<dbReference type="PANTHER" id="PTHR32089:SF112">
    <property type="entry name" value="LYSOZYME-LIKE PROTEIN-RELATED"/>
    <property type="match status" value="1"/>
</dbReference>
<protein>
    <submittedName>
        <fullName evidence="8">Methyl-accepting chemotaxis protein</fullName>
    </submittedName>
</protein>
<gene>
    <name evidence="8" type="ORF">RT723_07615</name>
</gene>
<comment type="caution">
    <text evidence="8">The sequence shown here is derived from an EMBL/GenBank/DDBJ whole genome shotgun (WGS) entry which is preliminary data.</text>
</comment>
<comment type="similarity">
    <text evidence="3">Belongs to the methyl-accepting chemotaxis (MCP) protein family.</text>
</comment>
<evidence type="ECO:0000313" key="8">
    <source>
        <dbReference type="EMBL" id="MDU0112867.1"/>
    </source>
</evidence>
<comment type="subcellular location">
    <subcellularLocation>
        <location evidence="1">Membrane</location>
    </subcellularLocation>
</comment>
<organism evidence="8 9">
    <name type="scientific">Psychrosphaera aquimarina</name>
    <dbReference type="NCBI Taxonomy" id="2044854"/>
    <lineage>
        <taxon>Bacteria</taxon>
        <taxon>Pseudomonadati</taxon>
        <taxon>Pseudomonadota</taxon>
        <taxon>Gammaproteobacteria</taxon>
        <taxon>Alteromonadales</taxon>
        <taxon>Pseudoalteromonadaceae</taxon>
        <taxon>Psychrosphaera</taxon>
    </lineage>
</organism>
<dbReference type="CDD" id="cd06225">
    <property type="entry name" value="HAMP"/>
    <property type="match status" value="1"/>
</dbReference>
<feature type="domain" description="Methyl-accepting transducer" evidence="6">
    <location>
        <begin position="432"/>
        <end position="668"/>
    </location>
</feature>
<dbReference type="CDD" id="cd11386">
    <property type="entry name" value="MCP_signal"/>
    <property type="match status" value="1"/>
</dbReference>
<evidence type="ECO:0000256" key="5">
    <source>
        <dbReference type="SAM" id="Coils"/>
    </source>
</evidence>
<keyword evidence="9" id="KW-1185">Reference proteome</keyword>
<dbReference type="RefSeq" id="WP_315946537.1">
    <property type="nucleotide sequence ID" value="NZ_JAWCUA010000007.1"/>
</dbReference>
<dbReference type="EMBL" id="JAWCUA010000007">
    <property type="protein sequence ID" value="MDU0112867.1"/>
    <property type="molecule type" value="Genomic_DNA"/>
</dbReference>
<feature type="coiled-coil region" evidence="5">
    <location>
        <begin position="496"/>
        <end position="530"/>
    </location>
</feature>
<dbReference type="Pfam" id="PF22673">
    <property type="entry name" value="MCP-like_PDC_1"/>
    <property type="match status" value="1"/>
</dbReference>
<dbReference type="InterPro" id="IPR003660">
    <property type="entry name" value="HAMP_dom"/>
</dbReference>
<dbReference type="Gene3D" id="1.10.287.950">
    <property type="entry name" value="Methyl-accepting chemotaxis protein"/>
    <property type="match status" value="1"/>
</dbReference>
<name>A0ABU3QZM3_9GAMM</name>
<proteinExistence type="inferred from homology"/>
<dbReference type="PROSITE" id="PS50111">
    <property type="entry name" value="CHEMOTAXIS_TRANSDUC_2"/>
    <property type="match status" value="1"/>
</dbReference>
<dbReference type="Gene3D" id="3.30.450.20">
    <property type="entry name" value="PAS domain"/>
    <property type="match status" value="1"/>
</dbReference>
<evidence type="ECO:0000259" key="7">
    <source>
        <dbReference type="PROSITE" id="PS50885"/>
    </source>
</evidence>
<dbReference type="SMART" id="SM00283">
    <property type="entry name" value="MA"/>
    <property type="match status" value="1"/>
</dbReference>
<sequence length="704" mass="76800">MLLNKQASIKRKVSVLFVFIVMLCALVFGVLSAMSLSSFSDEQISSTKVELKASVIKSMKDAGSLAGERVSKLLTQSFAPALIFAETLSNTAHPNTPLSRELVKDMGKYALKSSPTISSIYAQFEANGYDNLDSQYIGSLNHSSPAGTIETYWIREDGEIVFYPTEDANEKYLDNKDENGIREAEWYLCSKDSLKPCALDPYLYEIEPGNEQLMTTLAAPVITNGTFRGLVGVDINLPVVQKWITEQAKSLFGGSSSITLVSQRNLLIASNKYADSLSQSALKVSQDLKSILISNKDTIVNQDYWHVKVPVLIPEAKVEWTLIVSVPESVALASINYMTDHAENSLTAVVTRLVISSIVFLIGAMVFSMWLAKSITSPIELVSSSIQELAEREGDLTQTVTIESHKELILLANGFNQFITKLAQMIGASKQYSNELVSKFTQLEKIAISVKKETHDQQYDLDNIATAMTEMAAAASEVAKLAAITAQGGTTANELLHATQDTLQENVSEVQQLEQTMEVTSEQISQVASRSSDITSIVETIRSIAEQTNLLALNAAIEAARAGEQGRGFAVVADEVRSLAARTQTSTQDISDLIGNLQLDVNKAVDTLGSIKVTVANTVEKTSVSFERLTETMESIKQINESSEQVATAAEQQSQVAEDINSRLVSVSDSSKGLAVLGQELQENSRESKELVENIESQLRRLKC</sequence>
<dbReference type="PANTHER" id="PTHR32089">
    <property type="entry name" value="METHYL-ACCEPTING CHEMOTAXIS PROTEIN MCPB"/>
    <property type="match status" value="1"/>
</dbReference>
<feature type="domain" description="HAMP" evidence="7">
    <location>
        <begin position="373"/>
        <end position="427"/>
    </location>
</feature>
<reference evidence="8 9" key="1">
    <citation type="submission" date="2023-10" db="EMBL/GenBank/DDBJ databases">
        <title>Psychrosphaera aquimaarina strain SW33 isolated from seawater.</title>
        <authorList>
            <person name="Bayburt H."/>
            <person name="Kim J.M."/>
            <person name="Choi B.J."/>
            <person name="Jeon C.O."/>
        </authorList>
    </citation>
    <scope>NUCLEOTIDE SEQUENCE [LARGE SCALE GENOMIC DNA]</scope>
    <source>
        <strain evidence="8 9">KCTC 52743</strain>
    </source>
</reference>
<dbReference type="Pfam" id="PF00672">
    <property type="entry name" value="HAMP"/>
    <property type="match status" value="1"/>
</dbReference>
<dbReference type="Pfam" id="PF00015">
    <property type="entry name" value="MCPsignal"/>
    <property type="match status" value="1"/>
</dbReference>
<dbReference type="InterPro" id="IPR004089">
    <property type="entry name" value="MCPsignal_dom"/>
</dbReference>
<evidence type="ECO:0000256" key="3">
    <source>
        <dbReference type="ARBA" id="ARBA00029447"/>
    </source>
</evidence>
<keyword evidence="5" id="KW-0175">Coiled coil</keyword>
<evidence type="ECO:0000256" key="2">
    <source>
        <dbReference type="ARBA" id="ARBA00023224"/>
    </source>
</evidence>
<evidence type="ECO:0000256" key="4">
    <source>
        <dbReference type="PROSITE-ProRule" id="PRU00284"/>
    </source>
</evidence>
<accession>A0ABU3QZM3</accession>
<keyword evidence="2 4" id="KW-0807">Transducer</keyword>
<dbReference type="SUPFAM" id="SSF58104">
    <property type="entry name" value="Methyl-accepting chemotaxis protein (MCP) signaling domain"/>
    <property type="match status" value="1"/>
</dbReference>
<evidence type="ECO:0000313" key="9">
    <source>
        <dbReference type="Proteomes" id="UP001257914"/>
    </source>
</evidence>
<evidence type="ECO:0000259" key="6">
    <source>
        <dbReference type="PROSITE" id="PS50111"/>
    </source>
</evidence>